<feature type="domain" description="Isopenicillin N synthase-like Fe(2+) 2OG dioxygenase" evidence="1">
    <location>
        <begin position="256"/>
        <end position="350"/>
    </location>
</feature>
<dbReference type="EMBL" id="KV454435">
    <property type="protein sequence ID" value="ODQ78438.1"/>
    <property type="molecule type" value="Genomic_DNA"/>
</dbReference>
<reference evidence="4" key="1">
    <citation type="submission" date="2016-05" db="EMBL/GenBank/DDBJ databases">
        <title>Comparative genomics of biotechnologically important yeasts.</title>
        <authorList>
            <consortium name="DOE Joint Genome Institute"/>
            <person name="Riley R."/>
            <person name="Haridas S."/>
            <person name="Wolfe K.H."/>
            <person name="Lopes M.R."/>
            <person name="Hittinger C.T."/>
            <person name="Goker M."/>
            <person name="Salamov A."/>
            <person name="Wisecaver J."/>
            <person name="Long T.M."/>
            <person name="Aerts A.L."/>
            <person name="Barry K."/>
            <person name="Choi C."/>
            <person name="Clum A."/>
            <person name="Coughlan A.Y."/>
            <person name="Deshpande S."/>
            <person name="Douglass A.P."/>
            <person name="Hanson S.J."/>
            <person name="Klenk H.-P."/>
            <person name="Labutti K."/>
            <person name="Lapidus A."/>
            <person name="Lindquist E."/>
            <person name="Lipzen A."/>
            <person name="Meier-Kolthoff J.P."/>
            <person name="Ohm R.A."/>
            <person name="Otillar R.P."/>
            <person name="Pangilinan J."/>
            <person name="Peng Y."/>
            <person name="Rokas A."/>
            <person name="Rosa C.A."/>
            <person name="Scheuner C."/>
            <person name="Sibirny A.A."/>
            <person name="Slot J.C."/>
            <person name="Stielow J.B."/>
            <person name="Sun H."/>
            <person name="Kurtzman C.P."/>
            <person name="Blackwell M."/>
            <person name="Grigoriev I.V."/>
            <person name="Jeffries T.W."/>
        </authorList>
    </citation>
    <scope>NUCLEOTIDE SEQUENCE [LARGE SCALE GENOMIC DNA]</scope>
    <source>
        <strain evidence="4">NRRL Y-12698</strain>
    </source>
</reference>
<name>A0A1E3QLE5_9ASCO</name>
<dbReference type="Pfam" id="PF03171">
    <property type="entry name" value="2OG-FeII_Oxy"/>
    <property type="match status" value="1"/>
</dbReference>
<dbReference type="STRING" id="984486.A0A1E3QLE5"/>
<dbReference type="OrthoDB" id="406156at2759"/>
<dbReference type="Proteomes" id="UP000094336">
    <property type="component" value="Unassembled WGS sequence"/>
</dbReference>
<dbReference type="Pfam" id="PF14226">
    <property type="entry name" value="DIOX_N"/>
    <property type="match status" value="1"/>
</dbReference>
<dbReference type="InterPro" id="IPR026992">
    <property type="entry name" value="DIOX_N"/>
</dbReference>
<dbReference type="RefSeq" id="XP_018983766.1">
    <property type="nucleotide sequence ID" value="XM_019131145.1"/>
</dbReference>
<keyword evidence="4" id="KW-1185">Reference proteome</keyword>
<dbReference type="InterPro" id="IPR027443">
    <property type="entry name" value="IPNS-like_sf"/>
</dbReference>
<dbReference type="GeneID" id="30148998"/>
<evidence type="ECO:0000313" key="4">
    <source>
        <dbReference type="Proteomes" id="UP000094336"/>
    </source>
</evidence>
<evidence type="ECO:0000259" key="2">
    <source>
        <dbReference type="Pfam" id="PF14226"/>
    </source>
</evidence>
<gene>
    <name evidence="3" type="ORF">BABINDRAFT_181124</name>
</gene>
<dbReference type="Gene3D" id="2.60.120.330">
    <property type="entry name" value="B-lactam Antibiotic, Isopenicillin N Synthase, Chain"/>
    <property type="match status" value="1"/>
</dbReference>
<evidence type="ECO:0000259" key="1">
    <source>
        <dbReference type="Pfam" id="PF03171"/>
    </source>
</evidence>
<feature type="domain" description="Non-haem dioxygenase N-terminal" evidence="2">
    <location>
        <begin position="60"/>
        <end position="146"/>
    </location>
</feature>
<dbReference type="InterPro" id="IPR044861">
    <property type="entry name" value="IPNS-like_FE2OG_OXY"/>
</dbReference>
<organism evidence="3 4">
    <name type="scientific">Babjeviella inositovora NRRL Y-12698</name>
    <dbReference type="NCBI Taxonomy" id="984486"/>
    <lineage>
        <taxon>Eukaryota</taxon>
        <taxon>Fungi</taxon>
        <taxon>Dikarya</taxon>
        <taxon>Ascomycota</taxon>
        <taxon>Saccharomycotina</taxon>
        <taxon>Pichiomycetes</taxon>
        <taxon>Serinales incertae sedis</taxon>
        <taxon>Babjeviella</taxon>
    </lineage>
</organism>
<evidence type="ECO:0008006" key="5">
    <source>
        <dbReference type="Google" id="ProtNLM"/>
    </source>
</evidence>
<proteinExistence type="predicted"/>
<evidence type="ECO:0000313" key="3">
    <source>
        <dbReference type="EMBL" id="ODQ78438.1"/>
    </source>
</evidence>
<dbReference type="AlphaFoldDB" id="A0A1E3QLE5"/>
<dbReference type="InterPro" id="IPR050231">
    <property type="entry name" value="Iron_ascorbate_oxido_reductase"/>
</dbReference>
<protein>
    <recommendedName>
        <fullName evidence="5">Fe2OG dioxygenase domain-containing protein</fullName>
    </recommendedName>
</protein>
<dbReference type="PANTHER" id="PTHR47990">
    <property type="entry name" value="2-OXOGLUTARATE (2OG) AND FE(II)-DEPENDENT OXYGENASE SUPERFAMILY PROTEIN-RELATED"/>
    <property type="match status" value="1"/>
</dbReference>
<sequence>MQCYIKLWLTFRSSGYLPTVAIFIPELDIAAIDSKYNVRPFKQAEPSAVTGYNTVELEALDFSQYKDGLEGYESRKRLASSLEKSISTYGFFNITNWGFPSEDLEKLKSYSQAILDLPQEEKLQFLSGAMKTDLEDRSKSLGAERGHGFKPRGYWTINNGVQDSIEFYNFRDILHDGPFFIEKKYPEVAQAHLPEFASYYRYLHFNVLRRLLNLCDIILQLPEGYLWENHFKVWKGDLKMNSGSGVARLMHYLAMPVEDEEKTGGTWLRGHSDSGAFTFITSQPILSLQIRDYYTGEWKYVGHKPDSLIVNIGDAMEFLTGGYFKSSIHRVVAPPDDQRQFKRLVMIYFNNLALNTIADPTSLNSPKLRSLGFNKPEEWDTITQFQWDDEKSRLYGAKKINSKPGDEPELVKLFGRNHERWHQAEGDLRLEKLSLASV</sequence>
<dbReference type="SUPFAM" id="SSF51197">
    <property type="entry name" value="Clavaminate synthase-like"/>
    <property type="match status" value="1"/>
</dbReference>
<accession>A0A1E3QLE5</accession>